<name>A0ABV4TUN8_9GAMM</name>
<sequence length="202" mass="21692">MTRASGPAFFFPLLAAACLLLPQAAVAQARGGGAIVHTAALVGYDVWIGQSSELSDRRWGYGATFKYFGGSAETSRLGIGVTWMHNTLKVSSPYSADGRTFDEDLDLDRVGVDLYYGLPANTRNEVPYFLAGGGQLTAEGGTVNGDTESVSENFWEVGMGIINGGSRYTSFALELKYIGKMGSEIREDDGIIELSMSIGYNW</sequence>
<dbReference type="RefSeq" id="WP_373655620.1">
    <property type="nucleotide sequence ID" value="NZ_JBGUAW010000005.1"/>
</dbReference>
<dbReference type="PROSITE" id="PS51257">
    <property type="entry name" value="PROKAR_LIPOPROTEIN"/>
    <property type="match status" value="1"/>
</dbReference>
<protein>
    <recommendedName>
        <fullName evidence="4">Outer membrane protein beta-barrel domain-containing protein</fullName>
    </recommendedName>
</protein>
<dbReference type="InterPro" id="IPR011250">
    <property type="entry name" value="OMP/PagP_B-barrel"/>
</dbReference>
<reference evidence="2 3" key="1">
    <citation type="submission" date="2024-08" db="EMBL/GenBank/DDBJ databases">
        <title>Whole-genome sequencing of halo(alkali)philic microorganisms from hypersaline lakes.</title>
        <authorList>
            <person name="Sorokin D.Y."/>
            <person name="Merkel A.Y."/>
            <person name="Messina E."/>
            <person name="Yakimov M."/>
        </authorList>
    </citation>
    <scope>NUCLEOTIDE SEQUENCE [LARGE SCALE GENOMIC DNA]</scope>
    <source>
        <strain evidence="2 3">Cl-TMA</strain>
    </source>
</reference>
<evidence type="ECO:0000313" key="2">
    <source>
        <dbReference type="EMBL" id="MFA9460834.1"/>
    </source>
</evidence>
<feature type="signal peptide" evidence="1">
    <location>
        <begin position="1"/>
        <end position="27"/>
    </location>
</feature>
<dbReference type="EMBL" id="JBGUAW010000005">
    <property type="protein sequence ID" value="MFA9460834.1"/>
    <property type="molecule type" value="Genomic_DNA"/>
</dbReference>
<dbReference type="Gene3D" id="2.40.160.20">
    <property type="match status" value="1"/>
</dbReference>
<dbReference type="Proteomes" id="UP001575181">
    <property type="component" value="Unassembled WGS sequence"/>
</dbReference>
<keyword evidence="1" id="KW-0732">Signal</keyword>
<keyword evidence="3" id="KW-1185">Reference proteome</keyword>
<comment type="caution">
    <text evidence="2">The sequence shown here is derived from an EMBL/GenBank/DDBJ whole genome shotgun (WGS) entry which is preliminary data.</text>
</comment>
<evidence type="ECO:0008006" key="4">
    <source>
        <dbReference type="Google" id="ProtNLM"/>
    </source>
</evidence>
<dbReference type="SUPFAM" id="SSF56925">
    <property type="entry name" value="OMPA-like"/>
    <property type="match status" value="1"/>
</dbReference>
<feature type="chain" id="PRO_5046397391" description="Outer membrane protein beta-barrel domain-containing protein" evidence="1">
    <location>
        <begin position="28"/>
        <end position="202"/>
    </location>
</feature>
<gene>
    <name evidence="2" type="ORF">ACERLL_08355</name>
</gene>
<accession>A0ABV4TUN8</accession>
<proteinExistence type="predicted"/>
<evidence type="ECO:0000256" key="1">
    <source>
        <dbReference type="SAM" id="SignalP"/>
    </source>
</evidence>
<organism evidence="2 3">
    <name type="scientific">Thiohalorhabdus methylotrophus</name>
    <dbReference type="NCBI Taxonomy" id="3242694"/>
    <lineage>
        <taxon>Bacteria</taxon>
        <taxon>Pseudomonadati</taxon>
        <taxon>Pseudomonadota</taxon>
        <taxon>Gammaproteobacteria</taxon>
        <taxon>Thiohalorhabdales</taxon>
        <taxon>Thiohalorhabdaceae</taxon>
        <taxon>Thiohalorhabdus</taxon>
    </lineage>
</organism>
<evidence type="ECO:0000313" key="3">
    <source>
        <dbReference type="Proteomes" id="UP001575181"/>
    </source>
</evidence>